<proteinExistence type="predicted"/>
<evidence type="ECO:0000313" key="1">
    <source>
        <dbReference type="EMBL" id="PZP50997.1"/>
    </source>
</evidence>
<comment type="caution">
    <text evidence="1">The sequence shown here is derived from an EMBL/GenBank/DDBJ whole genome shotgun (WGS) entry which is preliminary data.</text>
</comment>
<name>A0A2W5FBH6_9HYPH</name>
<accession>A0A2W5FBH6</accession>
<sequence length="97" mass="10125">MPALRSADAALRPPPVIAAYDAREGNQNVVGEKTRLQITHRGESDESLPGESATYSSGLPACFCSADCVMPWAGIGKAKNSARAGRRGKASPKKAVV</sequence>
<gene>
    <name evidence="1" type="ORF">DI595_09855</name>
</gene>
<protein>
    <submittedName>
        <fullName evidence="1">Uncharacterized protein</fullName>
    </submittedName>
</protein>
<dbReference type="EMBL" id="QFOL01000092">
    <property type="protein sequence ID" value="PZP50997.1"/>
    <property type="molecule type" value="Genomic_DNA"/>
</dbReference>
<dbReference type="AlphaFoldDB" id="A0A2W5FBH6"/>
<reference evidence="1 2" key="1">
    <citation type="submission" date="2017-08" db="EMBL/GenBank/DDBJ databases">
        <title>Infants hospitalized years apart are colonized by the same room-sourced microbial strains.</title>
        <authorList>
            <person name="Brooks B."/>
            <person name="Olm M.R."/>
            <person name="Firek B.A."/>
            <person name="Baker R."/>
            <person name="Thomas B.C."/>
            <person name="Morowitz M.J."/>
            <person name="Banfield J.F."/>
        </authorList>
    </citation>
    <scope>NUCLEOTIDE SEQUENCE [LARGE SCALE GENOMIC DNA]</scope>
    <source>
        <strain evidence="1">S2_009_000_R2_73</strain>
    </source>
</reference>
<organism evidence="1 2">
    <name type="scientific">Agrobacterium fabrum</name>
    <dbReference type="NCBI Taxonomy" id="1176649"/>
    <lineage>
        <taxon>Bacteria</taxon>
        <taxon>Pseudomonadati</taxon>
        <taxon>Pseudomonadota</taxon>
        <taxon>Alphaproteobacteria</taxon>
        <taxon>Hyphomicrobiales</taxon>
        <taxon>Rhizobiaceae</taxon>
        <taxon>Rhizobium/Agrobacterium group</taxon>
        <taxon>Agrobacterium</taxon>
        <taxon>Agrobacterium tumefaciens complex</taxon>
    </lineage>
</organism>
<evidence type="ECO:0000313" key="2">
    <source>
        <dbReference type="Proteomes" id="UP000249769"/>
    </source>
</evidence>
<dbReference type="Proteomes" id="UP000249769">
    <property type="component" value="Unassembled WGS sequence"/>
</dbReference>